<name>A0A2T0GVB7_ACTMO</name>
<feature type="transmembrane region" description="Helical" evidence="1">
    <location>
        <begin position="21"/>
        <end position="50"/>
    </location>
</feature>
<feature type="transmembrane region" description="Helical" evidence="1">
    <location>
        <begin position="106"/>
        <end position="128"/>
    </location>
</feature>
<dbReference type="Proteomes" id="UP000239352">
    <property type="component" value="Unassembled WGS sequence"/>
</dbReference>
<keyword evidence="1" id="KW-0812">Transmembrane</keyword>
<keyword evidence="1" id="KW-0472">Membrane</keyword>
<gene>
    <name evidence="2" type="ORF">CEP50_12130</name>
</gene>
<feature type="transmembrane region" description="Helical" evidence="1">
    <location>
        <begin position="70"/>
        <end position="94"/>
    </location>
</feature>
<reference evidence="2 3" key="1">
    <citation type="submission" date="2018-03" db="EMBL/GenBank/DDBJ databases">
        <title>Actinopolyspora mortivallis from Sahara, screening for active biomolecules.</title>
        <authorList>
            <person name="Selama O."/>
            <person name="Wellington E.M.H."/>
            <person name="Hacene H."/>
        </authorList>
    </citation>
    <scope>NUCLEOTIDE SEQUENCE [LARGE SCALE GENOMIC DNA]</scope>
    <source>
        <strain evidence="2 3">M5A</strain>
    </source>
</reference>
<protein>
    <recommendedName>
        <fullName evidence="4">DUF1440 domain-containing protein</fullName>
    </recommendedName>
</protein>
<keyword evidence="3" id="KW-1185">Reference proteome</keyword>
<accession>A0A2T0GVB7</accession>
<dbReference type="InParanoid" id="A0A2T0GVB7"/>
<sequence length="170" mass="17554">MQVRTNRAARDTKSGPTAHRLVTGLGWGAVATVLMSVVMFLGTAVGVAPVPRPVPVALTSQTVGTPSQQVLLLLAGFAHLSYGAVAAAVLAGSVRRVSVRAGIGHGVLLWALMGLVWLPYLGWGLFGIAVSPRVAVATLVPHLVYGTTVGLGIDRHRALGADTITGRGHR</sequence>
<evidence type="ECO:0000313" key="2">
    <source>
        <dbReference type="EMBL" id="PRW63044.1"/>
    </source>
</evidence>
<organism evidence="2 3">
    <name type="scientific">Actinopolyspora mortivallis</name>
    <dbReference type="NCBI Taxonomy" id="33906"/>
    <lineage>
        <taxon>Bacteria</taxon>
        <taxon>Bacillati</taxon>
        <taxon>Actinomycetota</taxon>
        <taxon>Actinomycetes</taxon>
        <taxon>Actinopolysporales</taxon>
        <taxon>Actinopolysporaceae</taxon>
        <taxon>Actinopolyspora</taxon>
    </lineage>
</organism>
<dbReference type="AlphaFoldDB" id="A0A2T0GVB7"/>
<dbReference type="STRING" id="1050202.GCA_000384035_01765"/>
<proteinExistence type="predicted"/>
<keyword evidence="1" id="KW-1133">Transmembrane helix</keyword>
<evidence type="ECO:0000256" key="1">
    <source>
        <dbReference type="SAM" id="Phobius"/>
    </source>
</evidence>
<dbReference type="RefSeq" id="WP_106114058.1">
    <property type="nucleotide sequence ID" value="NZ_PVSR01000020.1"/>
</dbReference>
<evidence type="ECO:0000313" key="3">
    <source>
        <dbReference type="Proteomes" id="UP000239352"/>
    </source>
</evidence>
<evidence type="ECO:0008006" key="4">
    <source>
        <dbReference type="Google" id="ProtNLM"/>
    </source>
</evidence>
<feature type="transmembrane region" description="Helical" evidence="1">
    <location>
        <begin position="134"/>
        <end position="153"/>
    </location>
</feature>
<dbReference type="EMBL" id="PVSR01000020">
    <property type="protein sequence ID" value="PRW63044.1"/>
    <property type="molecule type" value="Genomic_DNA"/>
</dbReference>
<comment type="caution">
    <text evidence="2">The sequence shown here is derived from an EMBL/GenBank/DDBJ whole genome shotgun (WGS) entry which is preliminary data.</text>
</comment>